<evidence type="ECO:0000313" key="4">
    <source>
        <dbReference type="Proteomes" id="UP001560267"/>
    </source>
</evidence>
<dbReference type="GO" id="GO:0016757">
    <property type="term" value="F:glycosyltransferase activity"/>
    <property type="evidence" value="ECO:0007669"/>
    <property type="project" value="UniProtKB-KW"/>
</dbReference>
<dbReference type="EMBL" id="JBFSHR010000025">
    <property type="protein sequence ID" value="MEX6429797.1"/>
    <property type="molecule type" value="Genomic_DNA"/>
</dbReference>
<sequence>MHLVFVTPRYGQAIVGGAESAVRSFATRIAARGHEVEVITSTSITLDWEDQLPVGTSLEDGVIVHRLRPRRPRDPQFGLLYRQSLATGYLPDSTAASQFLLDQGPILDELWPLLDRLNPDRVISYPLLYWPNVQAIRWNPARSVLHPAAHPEAILASLAYIDVVPSARRIVLQTHAEQQLVNRLFPLAPTRQLVLGLGREERRYPIASQQLPHRSYLLALGRVQADKGARLLASIYRDARPSLDLILAGPIVEPIDAPPGITLVGIVGDQEREALIANARAVVIASRYESFSLVATEAMNSGVPIIVNGFNPVLVEQVENSGAGVAFRNAAELLGAIELLANDPVLSHSLGSNGLRYVAANLSWDSIIDRYLDFLR</sequence>
<evidence type="ECO:0000259" key="2">
    <source>
        <dbReference type="Pfam" id="PF00534"/>
    </source>
</evidence>
<evidence type="ECO:0000313" key="3">
    <source>
        <dbReference type="EMBL" id="MEX6429797.1"/>
    </source>
</evidence>
<dbReference type="EC" id="2.4.-.-" evidence="3"/>
<gene>
    <name evidence="3" type="ORF">AB6A68_08090</name>
</gene>
<organism evidence="3 4">
    <name type="scientific">Ferrimicrobium acidiphilum</name>
    <dbReference type="NCBI Taxonomy" id="121039"/>
    <lineage>
        <taxon>Bacteria</taxon>
        <taxon>Bacillati</taxon>
        <taxon>Actinomycetota</taxon>
        <taxon>Acidimicrobiia</taxon>
        <taxon>Acidimicrobiales</taxon>
        <taxon>Acidimicrobiaceae</taxon>
        <taxon>Ferrimicrobium</taxon>
    </lineage>
</organism>
<dbReference type="InterPro" id="IPR001296">
    <property type="entry name" value="Glyco_trans_1"/>
</dbReference>
<name>A0ABV3Y2K3_9ACTN</name>
<dbReference type="SUPFAM" id="SSF53756">
    <property type="entry name" value="UDP-Glycosyltransferase/glycogen phosphorylase"/>
    <property type="match status" value="1"/>
</dbReference>
<dbReference type="CDD" id="cd03801">
    <property type="entry name" value="GT4_PimA-like"/>
    <property type="match status" value="1"/>
</dbReference>
<proteinExistence type="predicted"/>
<keyword evidence="4" id="KW-1185">Reference proteome</keyword>
<dbReference type="RefSeq" id="WP_369084524.1">
    <property type="nucleotide sequence ID" value="NZ_JBFSHR010000025.1"/>
</dbReference>
<dbReference type="Proteomes" id="UP001560267">
    <property type="component" value="Unassembled WGS sequence"/>
</dbReference>
<dbReference type="Gene3D" id="3.40.50.2000">
    <property type="entry name" value="Glycogen Phosphorylase B"/>
    <property type="match status" value="2"/>
</dbReference>
<protein>
    <submittedName>
        <fullName evidence="3">Glycosyltransferase family 4 protein</fullName>
        <ecNumber evidence="3">2.4.-.-</ecNumber>
    </submittedName>
</protein>
<evidence type="ECO:0000256" key="1">
    <source>
        <dbReference type="ARBA" id="ARBA00022679"/>
    </source>
</evidence>
<accession>A0ABV3Y2K3</accession>
<dbReference type="PANTHER" id="PTHR46401">
    <property type="entry name" value="GLYCOSYLTRANSFERASE WBBK-RELATED"/>
    <property type="match status" value="1"/>
</dbReference>
<keyword evidence="1 3" id="KW-0808">Transferase</keyword>
<feature type="domain" description="Glycosyl transferase family 1" evidence="2">
    <location>
        <begin position="215"/>
        <end position="354"/>
    </location>
</feature>
<dbReference type="Pfam" id="PF00534">
    <property type="entry name" value="Glycos_transf_1"/>
    <property type="match status" value="1"/>
</dbReference>
<keyword evidence="3" id="KW-0328">Glycosyltransferase</keyword>
<comment type="caution">
    <text evidence="3">The sequence shown here is derived from an EMBL/GenBank/DDBJ whole genome shotgun (WGS) entry which is preliminary data.</text>
</comment>
<dbReference type="PANTHER" id="PTHR46401:SF2">
    <property type="entry name" value="GLYCOSYLTRANSFERASE WBBK-RELATED"/>
    <property type="match status" value="1"/>
</dbReference>
<reference evidence="3 4" key="1">
    <citation type="submission" date="2024-07" db="EMBL/GenBank/DDBJ databases">
        <title>Draft Genome Sequence of Ferrimicrobium acidiphilum Strain YE2023, Isolated from a Pulp of Bioleach Reactor.</title>
        <authorList>
            <person name="Elkina Y.A."/>
            <person name="Bulaeva A.G."/>
            <person name="Beletsky A.V."/>
            <person name="Mardanov A.V."/>
        </authorList>
    </citation>
    <scope>NUCLEOTIDE SEQUENCE [LARGE SCALE GENOMIC DNA]</scope>
    <source>
        <strain evidence="3 4">YE2023</strain>
    </source>
</reference>